<dbReference type="GeneID" id="85435491"/>
<keyword evidence="1" id="KW-1133">Transmembrane helix</keyword>
<keyword evidence="3" id="KW-1185">Reference proteome</keyword>
<comment type="caution">
    <text evidence="2">The sequence shown here is derived from an EMBL/GenBank/DDBJ whole genome shotgun (WGS) entry which is preliminary data.</text>
</comment>
<dbReference type="AlphaFoldDB" id="A0AAD8Q1B5"/>
<feature type="transmembrane region" description="Helical" evidence="1">
    <location>
        <begin position="58"/>
        <end position="76"/>
    </location>
</feature>
<protein>
    <recommendedName>
        <fullName evidence="4">Transmembrane protein</fullName>
    </recommendedName>
</protein>
<evidence type="ECO:0008006" key="4">
    <source>
        <dbReference type="Google" id="ProtNLM"/>
    </source>
</evidence>
<dbReference type="Proteomes" id="UP001230504">
    <property type="component" value="Unassembled WGS sequence"/>
</dbReference>
<keyword evidence="1" id="KW-0472">Membrane</keyword>
<gene>
    <name evidence="2" type="ORF">LY79DRAFT_174949</name>
</gene>
<organism evidence="2 3">
    <name type="scientific">Colletotrichum navitas</name>
    <dbReference type="NCBI Taxonomy" id="681940"/>
    <lineage>
        <taxon>Eukaryota</taxon>
        <taxon>Fungi</taxon>
        <taxon>Dikarya</taxon>
        <taxon>Ascomycota</taxon>
        <taxon>Pezizomycotina</taxon>
        <taxon>Sordariomycetes</taxon>
        <taxon>Hypocreomycetidae</taxon>
        <taxon>Glomerellales</taxon>
        <taxon>Glomerellaceae</taxon>
        <taxon>Colletotrichum</taxon>
        <taxon>Colletotrichum graminicola species complex</taxon>
    </lineage>
</organism>
<evidence type="ECO:0000313" key="3">
    <source>
        <dbReference type="Proteomes" id="UP001230504"/>
    </source>
</evidence>
<evidence type="ECO:0000256" key="1">
    <source>
        <dbReference type="SAM" id="Phobius"/>
    </source>
</evidence>
<reference evidence="2" key="1">
    <citation type="submission" date="2021-06" db="EMBL/GenBank/DDBJ databases">
        <title>Comparative genomics, transcriptomics and evolutionary studies reveal genomic signatures of adaptation to plant cell wall in hemibiotrophic fungi.</title>
        <authorList>
            <consortium name="DOE Joint Genome Institute"/>
            <person name="Baroncelli R."/>
            <person name="Diaz J.F."/>
            <person name="Benocci T."/>
            <person name="Peng M."/>
            <person name="Battaglia E."/>
            <person name="Haridas S."/>
            <person name="Andreopoulos W."/>
            <person name="Labutti K."/>
            <person name="Pangilinan J."/>
            <person name="Floch G.L."/>
            <person name="Makela M.R."/>
            <person name="Henrissat B."/>
            <person name="Grigoriev I.V."/>
            <person name="Crouch J.A."/>
            <person name="De Vries R.P."/>
            <person name="Sukno S.A."/>
            <person name="Thon M.R."/>
        </authorList>
    </citation>
    <scope>NUCLEOTIDE SEQUENCE</scope>
    <source>
        <strain evidence="2">CBS 125086</strain>
    </source>
</reference>
<dbReference type="EMBL" id="JAHLJV010000024">
    <property type="protein sequence ID" value="KAK1593620.1"/>
    <property type="molecule type" value="Genomic_DNA"/>
</dbReference>
<name>A0AAD8Q1B5_9PEZI</name>
<evidence type="ECO:0000313" key="2">
    <source>
        <dbReference type="EMBL" id="KAK1593620.1"/>
    </source>
</evidence>
<sequence length="117" mass="12971">MGSVAIVSMCVCVYGYVCSIHFDFANVFHYTRRACLRQALFGGLASGVTLEGGSRTKLFPAFILLLGSATISLLRIRRQRSHCWFSTKEVKRGISMTGPVMSLIRRQMGFSLSPEES</sequence>
<dbReference type="RefSeq" id="XP_060414906.1">
    <property type="nucleotide sequence ID" value="XM_060551251.1"/>
</dbReference>
<accession>A0AAD8Q1B5</accession>
<keyword evidence="1" id="KW-0812">Transmembrane</keyword>
<proteinExistence type="predicted"/>